<name>A0ABP7LNB8_9ACTN</name>
<protein>
    <submittedName>
        <fullName evidence="1">Uncharacterized protein</fullName>
    </submittedName>
</protein>
<dbReference type="RefSeq" id="WP_345554134.1">
    <property type="nucleotide sequence ID" value="NZ_BAAAZA010000051.1"/>
</dbReference>
<reference evidence="2" key="1">
    <citation type="journal article" date="2019" name="Int. J. Syst. Evol. Microbiol.">
        <title>The Global Catalogue of Microorganisms (GCM) 10K type strain sequencing project: providing services to taxonomists for standard genome sequencing and annotation.</title>
        <authorList>
            <consortium name="The Broad Institute Genomics Platform"/>
            <consortium name="The Broad Institute Genome Sequencing Center for Infectious Disease"/>
            <person name="Wu L."/>
            <person name="Ma J."/>
        </authorList>
    </citation>
    <scope>NUCLEOTIDE SEQUENCE [LARGE SCALE GENOMIC DNA]</scope>
    <source>
        <strain evidence="2">JCM 16578</strain>
    </source>
</reference>
<evidence type="ECO:0000313" key="2">
    <source>
        <dbReference type="Proteomes" id="UP001501563"/>
    </source>
</evidence>
<organism evidence="1 2">
    <name type="scientific">Streptomyces lannensis</name>
    <dbReference type="NCBI Taxonomy" id="766498"/>
    <lineage>
        <taxon>Bacteria</taxon>
        <taxon>Bacillati</taxon>
        <taxon>Actinomycetota</taxon>
        <taxon>Actinomycetes</taxon>
        <taxon>Kitasatosporales</taxon>
        <taxon>Streptomycetaceae</taxon>
        <taxon>Streptomyces</taxon>
    </lineage>
</organism>
<dbReference type="EMBL" id="BAAAZA010000051">
    <property type="protein sequence ID" value="GAA3902689.1"/>
    <property type="molecule type" value="Genomic_DNA"/>
</dbReference>
<gene>
    <name evidence="1" type="ORF">GCM10022207_84720</name>
</gene>
<sequence>MLLLLLFTPGASREEYFEKAAEYAQRSREELKTSRVGHDRYNAGILDD</sequence>
<accession>A0ABP7LNB8</accession>
<dbReference type="Proteomes" id="UP001501563">
    <property type="component" value="Unassembled WGS sequence"/>
</dbReference>
<comment type="caution">
    <text evidence="1">The sequence shown here is derived from an EMBL/GenBank/DDBJ whole genome shotgun (WGS) entry which is preliminary data.</text>
</comment>
<keyword evidence="2" id="KW-1185">Reference proteome</keyword>
<proteinExistence type="predicted"/>
<evidence type="ECO:0000313" key="1">
    <source>
        <dbReference type="EMBL" id="GAA3902689.1"/>
    </source>
</evidence>